<keyword evidence="2" id="KW-1185">Reference proteome</keyword>
<dbReference type="AlphaFoldDB" id="A0A5C8I4L1"/>
<evidence type="ECO:0008006" key="3">
    <source>
        <dbReference type="Google" id="ProtNLM"/>
    </source>
</evidence>
<organism evidence="1 2">
    <name type="scientific">Microbacterium hatanonis</name>
    <dbReference type="NCBI Taxonomy" id="404366"/>
    <lineage>
        <taxon>Bacteria</taxon>
        <taxon>Bacillati</taxon>
        <taxon>Actinomycetota</taxon>
        <taxon>Actinomycetes</taxon>
        <taxon>Micrococcales</taxon>
        <taxon>Microbacteriaceae</taxon>
        <taxon>Microbacterium</taxon>
    </lineage>
</organism>
<dbReference type="RefSeq" id="WP_147893881.1">
    <property type="nucleotide sequence ID" value="NZ_BAAANR010000001.1"/>
</dbReference>
<evidence type="ECO:0000313" key="2">
    <source>
        <dbReference type="Proteomes" id="UP000321034"/>
    </source>
</evidence>
<gene>
    <name evidence="1" type="ORF">FVP77_07270</name>
</gene>
<dbReference type="EMBL" id="VRSV01000001">
    <property type="protein sequence ID" value="TXK13209.1"/>
    <property type="molecule type" value="Genomic_DNA"/>
</dbReference>
<protein>
    <recommendedName>
        <fullName evidence="3">Fe-S oxidoreductase</fullName>
    </recommendedName>
</protein>
<sequence>MQLGTRWTSGSTPPSAVPASLHAQIAAVETSLPADQFGQPAPRWTLTWLEGRPVVELDTGIIVTLDRSGEAVVTHDEHEQFSDRDYSGQD</sequence>
<accession>A0A5C8I4L1</accession>
<dbReference type="OrthoDB" id="5007400at2"/>
<comment type="caution">
    <text evidence="1">The sequence shown here is derived from an EMBL/GenBank/DDBJ whole genome shotgun (WGS) entry which is preliminary data.</text>
</comment>
<evidence type="ECO:0000313" key="1">
    <source>
        <dbReference type="EMBL" id="TXK13209.1"/>
    </source>
</evidence>
<name>A0A5C8I4L1_9MICO</name>
<reference evidence="1 2" key="1">
    <citation type="submission" date="2019-08" db="EMBL/GenBank/DDBJ databases">
        <authorList>
            <person name="Dong K."/>
        </authorList>
    </citation>
    <scope>NUCLEOTIDE SEQUENCE [LARGE SCALE GENOMIC DNA]</scope>
    <source>
        <strain evidence="1 2">JCM14558</strain>
    </source>
</reference>
<dbReference type="Proteomes" id="UP000321034">
    <property type="component" value="Unassembled WGS sequence"/>
</dbReference>
<proteinExistence type="predicted"/>